<accession>F8NK74</accession>
<dbReference type="GeneID" id="18814355"/>
<proteinExistence type="predicted"/>
<evidence type="ECO:0000313" key="3">
    <source>
        <dbReference type="EMBL" id="EGO28340.1"/>
    </source>
</evidence>
<evidence type="ECO:0000259" key="2">
    <source>
        <dbReference type="Pfam" id="PF20149"/>
    </source>
</evidence>
<feature type="domain" description="DUF6532" evidence="2">
    <location>
        <begin position="240"/>
        <end position="302"/>
    </location>
</feature>
<name>F8NK74_SERL9</name>
<dbReference type="OrthoDB" id="3268553at2759"/>
<dbReference type="RefSeq" id="XP_007314539.1">
    <property type="nucleotide sequence ID" value="XM_007314477.1"/>
</dbReference>
<sequence>MTINARVRSTQAAQKEAMEAKCIATRKRAASLMEEEEHDLNDVDPVTPPNPSRKRQAINNDSDEEDFQGVLTQKPHIGEDESSDDYDEDEGARPDDLFWIIKMSSTSTSISTRAVLSLQPKMGKRHRITLDIFPSHLLDLATAGHAVMRLHVVTQEGFPPPTCRSKFSWKRLINASKGREDLQAKLLEVNSNEEIKNMLIDYVWSAVAQVQGEIVAKAHLITIFLLLEAGAFADGDLDIKIFKDLIHNQWYGRKGEGVHYPEHFKGIPLALLAIITTAIECSLRAYVNGNKATLEFSENVFKIRNLANLHYLWIDDNHMKDKDFGIDFEALEGTVTVVEHAA</sequence>
<gene>
    <name evidence="3" type="ORF">SERLADRAFT_434245</name>
</gene>
<dbReference type="HOGENOM" id="CLU_060168_0_0_1"/>
<dbReference type="Proteomes" id="UP000008064">
    <property type="component" value="Unassembled WGS sequence"/>
</dbReference>
<reference evidence="3" key="1">
    <citation type="submission" date="2011-04" db="EMBL/GenBank/DDBJ databases">
        <title>Evolution of plant cell wall degrading machinery underlies the functional diversity of forest fungi.</title>
        <authorList>
            <consortium name="US DOE Joint Genome Institute (JGI-PGF)"/>
            <person name="Eastwood D.C."/>
            <person name="Floudas D."/>
            <person name="Binder M."/>
            <person name="Majcherczyk A."/>
            <person name="Schneider P."/>
            <person name="Aerts A."/>
            <person name="Asiegbu F.O."/>
            <person name="Baker S.E."/>
            <person name="Barry K."/>
            <person name="Bendiksby M."/>
            <person name="Blumentritt M."/>
            <person name="Coutinho P.M."/>
            <person name="Cullen D."/>
            <person name="Cullen D."/>
            <person name="Gathman A."/>
            <person name="Goodell B."/>
            <person name="Henrissat B."/>
            <person name="Ihrmark K."/>
            <person name="Kauserud H."/>
            <person name="Kohler A."/>
            <person name="LaButti K."/>
            <person name="Lapidus A."/>
            <person name="Lavin J.L."/>
            <person name="Lee Y.-H."/>
            <person name="Lindquist E."/>
            <person name="Lilly W."/>
            <person name="Lucas S."/>
            <person name="Morin E."/>
            <person name="Murat C."/>
            <person name="Oguiza J.A."/>
            <person name="Park J."/>
            <person name="Pisabarro A.G."/>
            <person name="Riley R."/>
            <person name="Rosling A."/>
            <person name="Salamov A."/>
            <person name="Schmidt O."/>
            <person name="Schmutz J."/>
            <person name="Skrede I."/>
            <person name="Stenlid J."/>
            <person name="Wiebenga A."/>
            <person name="Xie X."/>
            <person name="Kues U."/>
            <person name="Hibbett D.S."/>
            <person name="Hoffmeister D."/>
            <person name="Hogberg N."/>
            <person name="Martin F."/>
            <person name="Grigoriev I.V."/>
            <person name="Watkinson S.C."/>
        </authorList>
    </citation>
    <scope>NUCLEOTIDE SEQUENCE</scope>
    <source>
        <strain evidence="3">S7.9</strain>
    </source>
</reference>
<dbReference type="KEGG" id="sla:SERLADRAFT_434245"/>
<organism>
    <name type="scientific">Serpula lacrymans var. lacrymans (strain S7.9)</name>
    <name type="common">Dry rot fungus</name>
    <dbReference type="NCBI Taxonomy" id="578457"/>
    <lineage>
        <taxon>Eukaryota</taxon>
        <taxon>Fungi</taxon>
        <taxon>Dikarya</taxon>
        <taxon>Basidiomycota</taxon>
        <taxon>Agaricomycotina</taxon>
        <taxon>Agaricomycetes</taxon>
        <taxon>Agaricomycetidae</taxon>
        <taxon>Boletales</taxon>
        <taxon>Coniophorineae</taxon>
        <taxon>Serpulaceae</taxon>
        <taxon>Serpula</taxon>
    </lineage>
</organism>
<dbReference type="AlphaFoldDB" id="F8NK74"/>
<dbReference type="Pfam" id="PF20149">
    <property type="entry name" value="DUF6532"/>
    <property type="match status" value="1"/>
</dbReference>
<dbReference type="EMBL" id="GL945430">
    <property type="protein sequence ID" value="EGO28340.1"/>
    <property type="molecule type" value="Genomic_DNA"/>
</dbReference>
<evidence type="ECO:0000256" key="1">
    <source>
        <dbReference type="SAM" id="MobiDB-lite"/>
    </source>
</evidence>
<dbReference type="InterPro" id="IPR045341">
    <property type="entry name" value="DUF6532"/>
</dbReference>
<feature type="region of interest" description="Disordered" evidence="1">
    <location>
        <begin position="30"/>
        <end position="66"/>
    </location>
</feature>
<protein>
    <recommendedName>
        <fullName evidence="2">DUF6532 domain-containing protein</fullName>
    </recommendedName>
</protein>